<protein>
    <submittedName>
        <fullName evidence="1">Uncharacterized protein</fullName>
    </submittedName>
</protein>
<dbReference type="EMBL" id="JAIWYP010000012">
    <property type="protein sequence ID" value="KAH3730088.1"/>
    <property type="molecule type" value="Genomic_DNA"/>
</dbReference>
<dbReference type="Proteomes" id="UP000828390">
    <property type="component" value="Unassembled WGS sequence"/>
</dbReference>
<reference evidence="1" key="1">
    <citation type="journal article" date="2019" name="bioRxiv">
        <title>The Genome of the Zebra Mussel, Dreissena polymorpha: A Resource for Invasive Species Research.</title>
        <authorList>
            <person name="McCartney M.A."/>
            <person name="Auch B."/>
            <person name="Kono T."/>
            <person name="Mallez S."/>
            <person name="Zhang Y."/>
            <person name="Obille A."/>
            <person name="Becker A."/>
            <person name="Abrahante J.E."/>
            <person name="Garbe J."/>
            <person name="Badalamenti J.P."/>
            <person name="Herman A."/>
            <person name="Mangelson H."/>
            <person name="Liachko I."/>
            <person name="Sullivan S."/>
            <person name="Sone E.D."/>
            <person name="Koren S."/>
            <person name="Silverstein K.A.T."/>
            <person name="Beckman K.B."/>
            <person name="Gohl D.M."/>
        </authorList>
    </citation>
    <scope>NUCLEOTIDE SEQUENCE</scope>
    <source>
        <strain evidence="1">Duluth1</strain>
        <tissue evidence="1">Whole animal</tissue>
    </source>
</reference>
<organism evidence="1 2">
    <name type="scientific">Dreissena polymorpha</name>
    <name type="common">Zebra mussel</name>
    <name type="synonym">Mytilus polymorpha</name>
    <dbReference type="NCBI Taxonomy" id="45954"/>
    <lineage>
        <taxon>Eukaryota</taxon>
        <taxon>Metazoa</taxon>
        <taxon>Spiralia</taxon>
        <taxon>Lophotrochozoa</taxon>
        <taxon>Mollusca</taxon>
        <taxon>Bivalvia</taxon>
        <taxon>Autobranchia</taxon>
        <taxon>Heteroconchia</taxon>
        <taxon>Euheterodonta</taxon>
        <taxon>Imparidentia</taxon>
        <taxon>Neoheterodontei</taxon>
        <taxon>Myida</taxon>
        <taxon>Dreissenoidea</taxon>
        <taxon>Dreissenidae</taxon>
        <taxon>Dreissena</taxon>
    </lineage>
</organism>
<name>A0A9D4CTM7_DREPO</name>
<accession>A0A9D4CTM7</accession>
<proteinExistence type="predicted"/>
<comment type="caution">
    <text evidence="1">The sequence shown here is derived from an EMBL/GenBank/DDBJ whole genome shotgun (WGS) entry which is preliminary data.</text>
</comment>
<keyword evidence="2" id="KW-1185">Reference proteome</keyword>
<evidence type="ECO:0000313" key="1">
    <source>
        <dbReference type="EMBL" id="KAH3730088.1"/>
    </source>
</evidence>
<dbReference type="AlphaFoldDB" id="A0A9D4CTM7"/>
<sequence length="102" mass="11624">MASTCRKHKDRKIITTDKIVMIDEPAYSRNDPRRSRDLDTARTSRGIVLFPSYATCSEILIKLETATQKKKDELANLKEKPTLAELSAYDKHGNDVYLCGTY</sequence>
<reference evidence="1" key="2">
    <citation type="submission" date="2020-11" db="EMBL/GenBank/DDBJ databases">
        <authorList>
            <person name="McCartney M.A."/>
            <person name="Auch B."/>
            <person name="Kono T."/>
            <person name="Mallez S."/>
            <person name="Becker A."/>
            <person name="Gohl D.M."/>
            <person name="Silverstein K.A.T."/>
            <person name="Koren S."/>
            <person name="Bechman K.B."/>
            <person name="Herman A."/>
            <person name="Abrahante J.E."/>
            <person name="Garbe J."/>
        </authorList>
    </citation>
    <scope>NUCLEOTIDE SEQUENCE</scope>
    <source>
        <strain evidence="1">Duluth1</strain>
        <tissue evidence="1">Whole animal</tissue>
    </source>
</reference>
<gene>
    <name evidence="1" type="ORF">DPMN_056067</name>
</gene>
<evidence type="ECO:0000313" key="2">
    <source>
        <dbReference type="Proteomes" id="UP000828390"/>
    </source>
</evidence>